<sequence length="541" mass="59255">MAWEDPEANTINCFTTESGGAFTAAYLPVALPETSTAPDMAFAVGTSIASVCVLAMCGIVTWQARAGNVKVNLANGACKWMAEPFQGKKSRVAPTPIETPRSVPQLAWQASGLSALSSISRGHVSPKHFSPKSLQGREDFWNWARDLVGSASLPQLPYSQSFNFGDPASSSLPSPSTLQRAKSVPNFLSQPENVEIQESMSPKSPKSPTHVSDARDHFSDWTTDMRDKMELGANHSPAGRPGSACSVRSARTVLSSRSAKPELPELPGTSNSFMLGQSMASTPPSLPRPHFPPKPHEEKEEYFRSFEQEGMGHGLGPELRDIVGLGIPMLPHSPASRTSRHVWPPPPPPPKCSSSTRLAPKPPPHPPPQNMQSFVDPPMVEDAEHVEVRVDQAFLDWTRDFAVPTIAKATPPFRPPPPPLPRTSPTPPALPAAQAVPCLPIRPQSCRSFDPHEQNSSSSLRSLRSAVVRISLEVFCVFYYFLDRLRRMHGIDQISHDMHQTSSRNARQRKNTMLCSFNGDFHVASLDVRSVKDRLMNARQL</sequence>
<feature type="compositionally biased region" description="Pro residues" evidence="1">
    <location>
        <begin position="412"/>
        <end position="430"/>
    </location>
</feature>
<dbReference type="Proteomes" id="UP000604046">
    <property type="component" value="Unassembled WGS sequence"/>
</dbReference>
<accession>A0A812QS13</accession>
<dbReference type="OrthoDB" id="10624256at2759"/>
<dbReference type="EMBL" id="CAJNDS010002264">
    <property type="protein sequence ID" value="CAE7400725.1"/>
    <property type="molecule type" value="Genomic_DNA"/>
</dbReference>
<feature type="region of interest" description="Disordered" evidence="1">
    <location>
        <begin position="408"/>
        <end position="433"/>
    </location>
</feature>
<gene>
    <name evidence="2" type="primary">galc</name>
    <name evidence="2" type="ORF">SNAT2548_LOCUS21812</name>
</gene>
<reference evidence="2" key="1">
    <citation type="submission" date="2021-02" db="EMBL/GenBank/DDBJ databases">
        <authorList>
            <person name="Dougan E. K."/>
            <person name="Rhodes N."/>
            <person name="Thang M."/>
            <person name="Chan C."/>
        </authorList>
    </citation>
    <scope>NUCLEOTIDE SEQUENCE</scope>
</reference>
<comment type="caution">
    <text evidence="2">The sequence shown here is derived from an EMBL/GenBank/DDBJ whole genome shotgun (WGS) entry which is preliminary data.</text>
</comment>
<evidence type="ECO:0000313" key="2">
    <source>
        <dbReference type="EMBL" id="CAE7400725.1"/>
    </source>
</evidence>
<feature type="region of interest" description="Disordered" evidence="1">
    <location>
        <begin position="331"/>
        <end position="370"/>
    </location>
</feature>
<organism evidence="2 3">
    <name type="scientific">Symbiodinium natans</name>
    <dbReference type="NCBI Taxonomy" id="878477"/>
    <lineage>
        <taxon>Eukaryota</taxon>
        <taxon>Sar</taxon>
        <taxon>Alveolata</taxon>
        <taxon>Dinophyceae</taxon>
        <taxon>Suessiales</taxon>
        <taxon>Symbiodiniaceae</taxon>
        <taxon>Symbiodinium</taxon>
    </lineage>
</organism>
<dbReference type="AlphaFoldDB" id="A0A812QS13"/>
<proteinExistence type="predicted"/>
<feature type="compositionally biased region" description="Pro residues" evidence="1">
    <location>
        <begin position="360"/>
        <end position="369"/>
    </location>
</feature>
<evidence type="ECO:0000256" key="1">
    <source>
        <dbReference type="SAM" id="MobiDB-lite"/>
    </source>
</evidence>
<name>A0A812QS13_9DINO</name>
<evidence type="ECO:0000313" key="3">
    <source>
        <dbReference type="Proteomes" id="UP000604046"/>
    </source>
</evidence>
<keyword evidence="3" id="KW-1185">Reference proteome</keyword>
<protein>
    <submittedName>
        <fullName evidence="2">Galc protein</fullName>
    </submittedName>
</protein>